<dbReference type="Proteomes" id="UP000279275">
    <property type="component" value="Unassembled WGS sequence"/>
</dbReference>
<evidence type="ECO:0000259" key="2">
    <source>
        <dbReference type="Pfam" id="PF13175"/>
    </source>
</evidence>
<dbReference type="InterPro" id="IPR038729">
    <property type="entry name" value="Rad50/SbcC_AAA"/>
</dbReference>
<dbReference type="PANTHER" id="PTHR43581">
    <property type="entry name" value="ATP/GTP PHOSPHATASE"/>
    <property type="match status" value="1"/>
</dbReference>
<protein>
    <recommendedName>
        <fullName evidence="6">ATP-dependent endonuclease</fullName>
    </recommendedName>
</protein>
<gene>
    <name evidence="4" type="ORF">EBN03_11985</name>
</gene>
<dbReference type="PANTHER" id="PTHR43581:SF4">
    <property type="entry name" value="ATP_GTP PHOSPHATASE"/>
    <property type="match status" value="1"/>
</dbReference>
<dbReference type="SUPFAM" id="SSF52540">
    <property type="entry name" value="P-loop containing nucleoside triphosphate hydrolases"/>
    <property type="match status" value="1"/>
</dbReference>
<keyword evidence="5" id="KW-1185">Reference proteome</keyword>
<dbReference type="AlphaFoldDB" id="A0A3M2L7I2"/>
<feature type="domain" description="Rad50/SbcC-type AAA" evidence="3">
    <location>
        <begin position="10"/>
        <end position="64"/>
    </location>
</feature>
<evidence type="ECO:0000313" key="5">
    <source>
        <dbReference type="Proteomes" id="UP000279275"/>
    </source>
</evidence>
<evidence type="ECO:0000256" key="1">
    <source>
        <dbReference type="SAM" id="MobiDB-lite"/>
    </source>
</evidence>
<evidence type="ECO:0000259" key="3">
    <source>
        <dbReference type="Pfam" id="PF13476"/>
    </source>
</evidence>
<dbReference type="GO" id="GO:0016887">
    <property type="term" value="F:ATP hydrolysis activity"/>
    <property type="evidence" value="ECO:0007669"/>
    <property type="project" value="InterPro"/>
</dbReference>
<sequence length="673" mass="73069">MRGVVVHLRKVRVEGFRAAATSPVSVEFPGRFSLLVGSNGVGKTTINDAIYWAHVERFPQLQPPDASVLGPAPRRIDVEYAMEIDPALEGALGQARRAEGLGAPMWRRTLERSLGRMRAVGIDSTVDGHEQVRLVYLPALRNPVDQLSRRETGVLLELMRAEQKRNPTGGSLAEVRAQAEHLLASLTTQQLLVDVQGRIAENLKDVTGGVQEHFAFLGTQRVDDAYLARVLELLLATTANAGDARRLEGASLGYVNLLHIAVTLAGIPDPSKAAVGPPQPAPGLPTGGRDSEVGQELSEQRRVLERSLTEEEEVVAARERIAATDQLAEEQQDSFWPNLFHATVLIEEPEAHLHPQLQHGLIRYLRASTVARPDLQIIVSTHAGEMVSACKPDDLVIVRRDSSGEVVSRMVANIPWDPAMGRKVRRMTELHLDASRSGALFAERVVLVEGVTEAALLRSFGRAWAASDNSKRAFIDALAVVYVGHRVGEWPVRLLAEPGYELTRQVALLSDTDERGDPLPAPSPPPWHAHFAGSTHVGVFWSAPTLEPTLVTGNEMLVAKALELCNKSLGDVPTATNIDAFFREKKNKPMKGEFAFELAAQVEDNLGTTVVPAQLVELFTWLWNDHVAIAAASLMADDVTDSAAGSVETAEDGGQRDLLAVDGNTIDAIDTVP</sequence>
<dbReference type="InterPro" id="IPR041685">
    <property type="entry name" value="AAA_GajA/Old/RecF-like"/>
</dbReference>
<dbReference type="EMBL" id="RFFH01000004">
    <property type="protein sequence ID" value="RMI32680.1"/>
    <property type="molecule type" value="Genomic_DNA"/>
</dbReference>
<feature type="domain" description="Endonuclease GajA/Old nuclease/RecF-like AAA" evidence="2">
    <location>
        <begin position="342"/>
        <end position="387"/>
    </location>
</feature>
<dbReference type="GO" id="GO:0006302">
    <property type="term" value="P:double-strand break repair"/>
    <property type="evidence" value="ECO:0007669"/>
    <property type="project" value="InterPro"/>
</dbReference>
<reference evidence="4 5" key="1">
    <citation type="submission" date="2018-10" db="EMBL/GenBank/DDBJ databases">
        <title>Isolation from cow dung.</title>
        <authorList>
            <person name="Ling L."/>
        </authorList>
    </citation>
    <scope>NUCLEOTIDE SEQUENCE [LARGE SCALE GENOMIC DNA]</scope>
    <source>
        <strain evidence="4 5">NEAU-LL90</strain>
    </source>
</reference>
<evidence type="ECO:0000313" key="4">
    <source>
        <dbReference type="EMBL" id="RMI32680.1"/>
    </source>
</evidence>
<name>A0A3M2L7I2_9NOCA</name>
<dbReference type="InterPro" id="IPR051396">
    <property type="entry name" value="Bact_Antivir_Def_Nuclease"/>
</dbReference>
<dbReference type="Pfam" id="PF13476">
    <property type="entry name" value="AAA_23"/>
    <property type="match status" value="1"/>
</dbReference>
<dbReference type="Gene3D" id="3.40.50.300">
    <property type="entry name" value="P-loop containing nucleotide triphosphate hydrolases"/>
    <property type="match status" value="2"/>
</dbReference>
<dbReference type="InterPro" id="IPR027417">
    <property type="entry name" value="P-loop_NTPase"/>
</dbReference>
<proteinExistence type="predicted"/>
<organism evidence="4 5">
    <name type="scientific">Nocardia stercoris</name>
    <dbReference type="NCBI Taxonomy" id="2483361"/>
    <lineage>
        <taxon>Bacteria</taxon>
        <taxon>Bacillati</taxon>
        <taxon>Actinomycetota</taxon>
        <taxon>Actinomycetes</taxon>
        <taxon>Mycobacteriales</taxon>
        <taxon>Nocardiaceae</taxon>
        <taxon>Nocardia</taxon>
    </lineage>
</organism>
<dbReference type="Pfam" id="PF13175">
    <property type="entry name" value="AAA_15"/>
    <property type="match status" value="1"/>
</dbReference>
<feature type="region of interest" description="Disordered" evidence="1">
    <location>
        <begin position="271"/>
        <end position="304"/>
    </location>
</feature>
<comment type="caution">
    <text evidence="4">The sequence shown here is derived from an EMBL/GenBank/DDBJ whole genome shotgun (WGS) entry which is preliminary data.</text>
</comment>
<accession>A0A3M2L7I2</accession>
<evidence type="ECO:0008006" key="6">
    <source>
        <dbReference type="Google" id="ProtNLM"/>
    </source>
</evidence>